<keyword evidence="2" id="KW-1185">Reference proteome</keyword>
<name>A0ACC2RR50_9FUNG</name>
<proteinExistence type="predicted"/>
<sequence>MMEPTVTLGEDKKRGQARNHGWKRFKGRELKVITSQASYNVLTGNKNVLGSSREILKHMHKVTGIASNKVEGMDDTPPEIQGVSLICTKKQLYGNVATEVRTSPANISYNTQGALNESPLDISNIMNESDGNAKWQALHTN</sequence>
<comment type="caution">
    <text evidence="1">The sequence shown here is derived from an EMBL/GenBank/DDBJ whole genome shotgun (WGS) entry which is preliminary data.</text>
</comment>
<accession>A0ACC2RR50</accession>
<organism evidence="1 2">
    <name type="scientific">Entomophthora muscae</name>
    <dbReference type="NCBI Taxonomy" id="34485"/>
    <lineage>
        <taxon>Eukaryota</taxon>
        <taxon>Fungi</taxon>
        <taxon>Fungi incertae sedis</taxon>
        <taxon>Zoopagomycota</taxon>
        <taxon>Entomophthoromycotina</taxon>
        <taxon>Entomophthoromycetes</taxon>
        <taxon>Entomophthorales</taxon>
        <taxon>Entomophthoraceae</taxon>
        <taxon>Entomophthora</taxon>
    </lineage>
</organism>
<evidence type="ECO:0000313" key="1">
    <source>
        <dbReference type="EMBL" id="KAJ9052532.1"/>
    </source>
</evidence>
<reference evidence="1" key="1">
    <citation type="submission" date="2022-04" db="EMBL/GenBank/DDBJ databases">
        <title>Genome of the entomopathogenic fungus Entomophthora muscae.</title>
        <authorList>
            <person name="Elya C."/>
            <person name="Lovett B.R."/>
            <person name="Lee E."/>
            <person name="Macias A.M."/>
            <person name="Hajek A.E."/>
            <person name="De Bivort B.L."/>
            <person name="Kasson M.T."/>
            <person name="De Fine Licht H.H."/>
            <person name="Stajich J.E."/>
        </authorList>
    </citation>
    <scope>NUCLEOTIDE SEQUENCE</scope>
    <source>
        <strain evidence="1">Berkeley</strain>
    </source>
</reference>
<protein>
    <submittedName>
        <fullName evidence="1">Uncharacterized protein</fullName>
    </submittedName>
</protein>
<evidence type="ECO:0000313" key="2">
    <source>
        <dbReference type="Proteomes" id="UP001165960"/>
    </source>
</evidence>
<dbReference type="Proteomes" id="UP001165960">
    <property type="component" value="Unassembled WGS sequence"/>
</dbReference>
<dbReference type="EMBL" id="QTSX02006648">
    <property type="protein sequence ID" value="KAJ9052532.1"/>
    <property type="molecule type" value="Genomic_DNA"/>
</dbReference>
<gene>
    <name evidence="1" type="ORF">DSO57_1033195</name>
</gene>